<feature type="domain" description="Protein kinase" evidence="1">
    <location>
        <begin position="94"/>
        <end position="374"/>
    </location>
</feature>
<proteinExistence type="predicted"/>
<dbReference type="PROSITE" id="PS00109">
    <property type="entry name" value="PROTEIN_KINASE_TYR"/>
    <property type="match status" value="1"/>
</dbReference>
<evidence type="ECO:0000259" key="1">
    <source>
        <dbReference type="PROSITE" id="PS50011"/>
    </source>
</evidence>
<dbReference type="PANTHER" id="PTHR44329">
    <property type="entry name" value="SERINE/THREONINE-PROTEIN KINASE TNNI3K-RELATED"/>
    <property type="match status" value="1"/>
</dbReference>
<gene>
    <name evidence="2" type="ORF">QCA50_004724</name>
</gene>
<dbReference type="Gene3D" id="1.10.510.10">
    <property type="entry name" value="Transferase(Phosphotransferase) domain 1"/>
    <property type="match status" value="1"/>
</dbReference>
<dbReference type="EMBL" id="JASBNA010000005">
    <property type="protein sequence ID" value="KAK7691330.1"/>
    <property type="molecule type" value="Genomic_DNA"/>
</dbReference>
<dbReference type="PROSITE" id="PS50011">
    <property type="entry name" value="PROTEIN_KINASE_DOM"/>
    <property type="match status" value="1"/>
</dbReference>
<dbReference type="InterPro" id="IPR011009">
    <property type="entry name" value="Kinase-like_dom_sf"/>
</dbReference>
<dbReference type="InterPro" id="IPR051681">
    <property type="entry name" value="Ser/Thr_Kinases-Pseudokinases"/>
</dbReference>
<accession>A0AAW0GQ28</accession>
<name>A0AAW0GQ28_9APHY</name>
<dbReference type="SUPFAM" id="SSF56112">
    <property type="entry name" value="Protein kinase-like (PK-like)"/>
    <property type="match status" value="1"/>
</dbReference>
<comment type="caution">
    <text evidence="2">The sequence shown here is derived from an EMBL/GenBank/DDBJ whole genome shotgun (WGS) entry which is preliminary data.</text>
</comment>
<dbReference type="InterPro" id="IPR001245">
    <property type="entry name" value="Ser-Thr/Tyr_kinase_cat_dom"/>
</dbReference>
<dbReference type="InterPro" id="IPR008266">
    <property type="entry name" value="Tyr_kinase_AS"/>
</dbReference>
<dbReference type="GO" id="GO:0005524">
    <property type="term" value="F:ATP binding"/>
    <property type="evidence" value="ECO:0007669"/>
    <property type="project" value="InterPro"/>
</dbReference>
<reference evidence="2 3" key="1">
    <citation type="submission" date="2022-09" db="EMBL/GenBank/DDBJ databases">
        <authorList>
            <person name="Palmer J.M."/>
        </authorList>
    </citation>
    <scope>NUCLEOTIDE SEQUENCE [LARGE SCALE GENOMIC DNA]</scope>
    <source>
        <strain evidence="2 3">DSM 7382</strain>
    </source>
</reference>
<dbReference type="GO" id="GO:0004674">
    <property type="term" value="F:protein serine/threonine kinase activity"/>
    <property type="evidence" value="ECO:0007669"/>
    <property type="project" value="TreeGrafter"/>
</dbReference>
<dbReference type="AlphaFoldDB" id="A0AAW0GQ28"/>
<dbReference type="InterPro" id="IPR000719">
    <property type="entry name" value="Prot_kinase_dom"/>
</dbReference>
<keyword evidence="3" id="KW-1185">Reference proteome</keyword>
<dbReference type="Pfam" id="PF07714">
    <property type="entry name" value="PK_Tyr_Ser-Thr"/>
    <property type="match status" value="1"/>
</dbReference>
<sequence>MVIASSMNSGMADENLDDIRRRIVDSLTCKVTRDGLLCQSDAKAGVVMDCILKMLDDPSDIDPSCDPHALRRLLLDISKSSNTFPPSSFCRTICTDRNAVALGGCADIFKAELNGQIVALKRLRVFQHSNTRNAHTTYIAICREALVWHTLRHNFILPFLGLDQNNFHPYYCMVSHWMQHGNINDCIYQLLSAGKVVPLARWFFQISVGLQYLHFQRVVHGDLRGANILINDDLQIQLADFGLSQFADASSASAGSHSGGAVRWLAPELLRGSRSSYASDIYAFGCVWSEVYTHAPPFSDLRHDYQVIAKVLEGARPEWPSVNRDFEDQLHLEDWSFIKSCWIRNPDERPDIAKLVDLCAASANCTVDPPNTLFSSFSPAQLETFIEHFSSVLGNTPQPHPLSSPHEHSRLEESYITPYEMEHQDQVLPSTAIRSDIDWLMPNWPFINDASMEEAVYMPLSLLERDSVFTNSTISTRAGHDTSSISSFSSLGSISDLSSVPPSPSWKAIDAVMEDEDRASSMPLYSLGVIPEGVEEDVW</sequence>
<dbReference type="Proteomes" id="UP001385951">
    <property type="component" value="Unassembled WGS sequence"/>
</dbReference>
<organism evidence="2 3">
    <name type="scientific">Cerrena zonata</name>
    <dbReference type="NCBI Taxonomy" id="2478898"/>
    <lineage>
        <taxon>Eukaryota</taxon>
        <taxon>Fungi</taxon>
        <taxon>Dikarya</taxon>
        <taxon>Basidiomycota</taxon>
        <taxon>Agaricomycotina</taxon>
        <taxon>Agaricomycetes</taxon>
        <taxon>Polyporales</taxon>
        <taxon>Cerrenaceae</taxon>
        <taxon>Cerrena</taxon>
    </lineage>
</organism>
<protein>
    <recommendedName>
        <fullName evidence="1">Protein kinase domain-containing protein</fullName>
    </recommendedName>
</protein>
<evidence type="ECO:0000313" key="3">
    <source>
        <dbReference type="Proteomes" id="UP001385951"/>
    </source>
</evidence>
<evidence type="ECO:0000313" key="2">
    <source>
        <dbReference type="EMBL" id="KAK7691330.1"/>
    </source>
</evidence>